<feature type="transmembrane region" description="Helical" evidence="5">
    <location>
        <begin position="245"/>
        <end position="263"/>
    </location>
</feature>
<comment type="subcellular location">
    <subcellularLocation>
        <location evidence="1">Membrane</location>
        <topology evidence="1">Multi-pass membrane protein</topology>
    </subcellularLocation>
</comment>
<evidence type="ECO:0000313" key="7">
    <source>
        <dbReference type="Proteomes" id="UP000694843"/>
    </source>
</evidence>
<dbReference type="KEGG" id="hazt:108677673"/>
<feature type="transmembrane region" description="Helical" evidence="5">
    <location>
        <begin position="218"/>
        <end position="239"/>
    </location>
</feature>
<dbReference type="PROSITE" id="PS50850">
    <property type="entry name" value="MFS"/>
    <property type="match status" value="1"/>
</dbReference>
<evidence type="ECO:0000256" key="3">
    <source>
        <dbReference type="ARBA" id="ARBA00022989"/>
    </source>
</evidence>
<keyword evidence="3 5" id="KW-1133">Transmembrane helix</keyword>
<keyword evidence="4 5" id="KW-0472">Membrane</keyword>
<feature type="transmembrane region" description="Helical" evidence="5">
    <location>
        <begin position="419"/>
        <end position="441"/>
    </location>
</feature>
<dbReference type="SUPFAM" id="SSF103473">
    <property type="entry name" value="MFS general substrate transporter"/>
    <property type="match status" value="1"/>
</dbReference>
<dbReference type="GeneID" id="108677673"/>
<feature type="transmembrane region" description="Helical" evidence="5">
    <location>
        <begin position="479"/>
        <end position="501"/>
    </location>
</feature>
<dbReference type="RefSeq" id="XP_018021417.1">
    <property type="nucleotide sequence ID" value="XM_018165928.2"/>
</dbReference>
<dbReference type="GO" id="GO:0016020">
    <property type="term" value="C:membrane"/>
    <property type="evidence" value="ECO:0007669"/>
    <property type="project" value="UniProtKB-SubCell"/>
</dbReference>
<dbReference type="OMA" id="ELSHWHE"/>
<dbReference type="Pfam" id="PF07690">
    <property type="entry name" value="MFS_1"/>
    <property type="match status" value="1"/>
</dbReference>
<dbReference type="PANTHER" id="PTHR24064">
    <property type="entry name" value="SOLUTE CARRIER FAMILY 22 MEMBER"/>
    <property type="match status" value="1"/>
</dbReference>
<feature type="domain" description="Major facilitator superfamily (MFS) profile" evidence="6">
    <location>
        <begin position="57"/>
        <end position="531"/>
    </location>
</feature>
<evidence type="ECO:0000313" key="8">
    <source>
        <dbReference type="RefSeq" id="XP_018021417.1"/>
    </source>
</evidence>
<feature type="transmembrane region" description="Helical" evidence="5">
    <location>
        <begin position="159"/>
        <end position="181"/>
    </location>
</feature>
<feature type="transmembrane region" description="Helical" evidence="5">
    <location>
        <begin position="358"/>
        <end position="375"/>
    </location>
</feature>
<keyword evidence="7" id="KW-1185">Reference proteome</keyword>
<name>A0A8B7P688_HYAAZ</name>
<dbReference type="AlphaFoldDB" id="A0A8B7P688"/>
<dbReference type="InterPro" id="IPR036259">
    <property type="entry name" value="MFS_trans_sf"/>
</dbReference>
<evidence type="ECO:0000256" key="4">
    <source>
        <dbReference type="ARBA" id="ARBA00023136"/>
    </source>
</evidence>
<sequence>MHFEDLLAEAGGFGLYQKVLCFVLIPFTTGIVGLVYTCQLIILSVPRFRCDQNQSLETLISAEGSAVLDTDVGHPQVLTSGLQGLDYEWDGSCEAGDSAPCRAWQYDYSNIFPTLASEENWVCSSAWKPYSVITAFWIGNMIGAWCLGIVSDKFGRRPVVLICCLVYGVTGIASAFVRNFFAFMTVRMLAGSVHHTLSHLPYVMVIEFCEMDKRSVPLLAIMMTYTVATIIAPVIAYFIWDWQLFVIFTAAPSLLIVLIYKWIPESATWLITQNKLKMAAQQLHSISKVNRINLSETYLKHRISQLSNKERHFINEDDIMLTTISREEDNEENVPHRDQVQPVVIVSVLKFPILRRQIGLVMVIWMVGCMCYYGHAQNTANLGDDMLVSFFLGAAVEIPAWSTPWLIERFGRRPPLILAYSLSAATGIMYSGLVVLTASWPARVLGMLGRLTVTAAYYIIYMALQYGPEVFPTVVRGQGVALAETLGGAAIFISPLVVYLVKFYRGLPLLVFGLLGAAAAILTIFLPETKNVALPSTLAGAEDAWRRGMRPRSQR</sequence>
<dbReference type="Proteomes" id="UP000694843">
    <property type="component" value="Unplaced"/>
</dbReference>
<proteinExistence type="predicted"/>
<keyword evidence="2 5" id="KW-0812">Transmembrane</keyword>
<feature type="transmembrane region" description="Helical" evidence="5">
    <location>
        <begin position="20"/>
        <end position="42"/>
    </location>
</feature>
<evidence type="ECO:0000256" key="1">
    <source>
        <dbReference type="ARBA" id="ARBA00004141"/>
    </source>
</evidence>
<dbReference type="Gene3D" id="1.20.1250.20">
    <property type="entry name" value="MFS general substrate transporter like domains"/>
    <property type="match status" value="1"/>
</dbReference>
<feature type="transmembrane region" description="Helical" evidence="5">
    <location>
        <begin position="130"/>
        <end position="150"/>
    </location>
</feature>
<reference evidence="8" key="1">
    <citation type="submission" date="2025-08" db="UniProtKB">
        <authorList>
            <consortium name="RefSeq"/>
        </authorList>
    </citation>
    <scope>IDENTIFICATION</scope>
    <source>
        <tissue evidence="8">Whole organism</tissue>
    </source>
</reference>
<feature type="transmembrane region" description="Helical" evidence="5">
    <location>
        <begin position="507"/>
        <end position="526"/>
    </location>
</feature>
<feature type="transmembrane region" description="Helical" evidence="5">
    <location>
        <begin position="447"/>
        <end position="467"/>
    </location>
</feature>
<dbReference type="OrthoDB" id="6884957at2759"/>
<organism evidence="7 8">
    <name type="scientific">Hyalella azteca</name>
    <name type="common">Amphipod</name>
    <dbReference type="NCBI Taxonomy" id="294128"/>
    <lineage>
        <taxon>Eukaryota</taxon>
        <taxon>Metazoa</taxon>
        <taxon>Ecdysozoa</taxon>
        <taxon>Arthropoda</taxon>
        <taxon>Crustacea</taxon>
        <taxon>Multicrustacea</taxon>
        <taxon>Malacostraca</taxon>
        <taxon>Eumalacostraca</taxon>
        <taxon>Peracarida</taxon>
        <taxon>Amphipoda</taxon>
        <taxon>Senticaudata</taxon>
        <taxon>Talitrida</taxon>
        <taxon>Talitroidea</taxon>
        <taxon>Hyalellidae</taxon>
        <taxon>Hyalella</taxon>
    </lineage>
</organism>
<dbReference type="InterPro" id="IPR020846">
    <property type="entry name" value="MFS_dom"/>
</dbReference>
<evidence type="ECO:0000256" key="2">
    <source>
        <dbReference type="ARBA" id="ARBA00022692"/>
    </source>
</evidence>
<dbReference type="InterPro" id="IPR011701">
    <property type="entry name" value="MFS"/>
</dbReference>
<protein>
    <submittedName>
        <fullName evidence="8">Organic cation transporter-like protein isoform X1</fullName>
    </submittedName>
</protein>
<evidence type="ECO:0000256" key="5">
    <source>
        <dbReference type="SAM" id="Phobius"/>
    </source>
</evidence>
<evidence type="ECO:0000259" key="6">
    <source>
        <dbReference type="PROSITE" id="PS50850"/>
    </source>
</evidence>
<gene>
    <name evidence="8" type="primary">LOC108677673</name>
</gene>
<accession>A0A8B7P688</accession>
<dbReference type="GO" id="GO:0022857">
    <property type="term" value="F:transmembrane transporter activity"/>
    <property type="evidence" value="ECO:0007669"/>
    <property type="project" value="InterPro"/>
</dbReference>